<evidence type="ECO:0000313" key="2">
    <source>
        <dbReference type="Proteomes" id="UP000031135"/>
    </source>
</evidence>
<evidence type="ECO:0000313" key="1">
    <source>
        <dbReference type="EMBL" id="AJC90229.1"/>
    </source>
</evidence>
<sequence length="647" mass="76454">MLSSKITYNTIVDTWDFDYIKHLADCDVCDEILSLWYDLGYYDQIATDERYVRDLALILHVDYAEFLRYLNTCLSEKKLDKSFLSCEHKFSFISYICNQEEIIRSLDVNSFAELLNTIRRHDNRLQQAFFLKNMIDFCIRNSNDILFKNGIHYIMMEILYRHFLESTAGTLYYNKLSLLVRNKFFQGRYFETKKKVALCLTGVLRPGWRDSIKDLIDSFSTFDIDVFVYSWNEESLWPGVGGNGIGWIRRFFHPIIKECPKELILSNTDFAKLFPKVFDILSNEITSKIEDKDIFILSEKIKRVKLESYSNVMQSIGDIKNDSKIYYGIYQVFRLLEEYEIQNNFKYDFIIRVRSDYKIVKNHITYDDLHKLGLNEIYSARYNCGIDGSLEIGRRSAMDTYMNTWHHISLNKNIPFFKGCFEKYPMTCMSTSGFLSHYILSQWIEYLGLRVVRLDIEFTHINHHLFENIQFPDISKELNEDLRMLRNNNALNSSQIQDISSFFEVIFNTYTIIKNRVHLNAKIVNSEHSAKARIQNQLSYKLGQAMIVNSKSFLGYIRMPFVLSYIKDKHKQEQKIYQEKIKKDPSLALPPLESYPDYQEALKLKNHLSYKLGQALMQANKTWYGGGYIKLLFEIRKLKKKANPKEL</sequence>
<accession>A0A0A8HBC4</accession>
<protein>
    <submittedName>
        <fullName evidence="1">Putative capsular polysaccharide biosynthesis protein</fullName>
    </submittedName>
</protein>
<dbReference type="KEGG" id="csm:CSUB8521_0341"/>
<dbReference type="AlphaFoldDB" id="A0A0A8HBC4"/>
<dbReference type="EMBL" id="CP007772">
    <property type="protein sequence ID" value="AJC90229.1"/>
    <property type="molecule type" value="Genomic_DNA"/>
</dbReference>
<reference evidence="1 2" key="1">
    <citation type="journal article" date="2014" name="Genome Biol. Evol.">
        <title>Comparative Genomics of the Campylobacter lari Group.</title>
        <authorList>
            <person name="Miller W.G."/>
            <person name="Yee E."/>
            <person name="Chapman M.H."/>
            <person name="Smith T.P."/>
            <person name="Bono J.L."/>
            <person name="Huynh S."/>
            <person name="Parker C.T."/>
            <person name="Vandamme P."/>
            <person name="Luong K."/>
            <person name="Korlach J."/>
        </authorList>
    </citation>
    <scope>NUCLEOTIDE SEQUENCE [LARGE SCALE GENOMIC DNA]</scope>
    <source>
        <strain evidence="1 2">LMG 24374</strain>
    </source>
</reference>
<dbReference type="OrthoDB" id="5355483at2"/>
<organism evidence="1 2">
    <name type="scientific">Campylobacter subantarcticus LMG 24374</name>
    <dbReference type="NCBI Taxonomy" id="1388751"/>
    <lineage>
        <taxon>Bacteria</taxon>
        <taxon>Pseudomonadati</taxon>
        <taxon>Campylobacterota</taxon>
        <taxon>Epsilonproteobacteria</taxon>
        <taxon>Campylobacterales</taxon>
        <taxon>Campylobacteraceae</taxon>
        <taxon>Campylobacter</taxon>
    </lineage>
</organism>
<dbReference type="RefSeq" id="WP_039662829.1">
    <property type="nucleotide sequence ID" value="NZ_CP007772.1"/>
</dbReference>
<gene>
    <name evidence="1" type="ORF">CSUB8521_0341</name>
</gene>
<proteinExistence type="predicted"/>
<name>A0A0A8HBC4_9BACT</name>
<dbReference type="HOGENOM" id="CLU_413165_0_0_7"/>
<dbReference type="Proteomes" id="UP000031135">
    <property type="component" value="Chromosome"/>
</dbReference>